<protein>
    <submittedName>
        <fullName evidence="6">Exonuclease, DNA polymerase III, epsilon subunit family</fullName>
    </submittedName>
</protein>
<proteinExistence type="predicted"/>
<gene>
    <name evidence="6" type="ORF">SAMN05444320_112103</name>
</gene>
<keyword evidence="3 6" id="KW-0269">Exonuclease</keyword>
<sequence length="379" mass="39678">MSTLVNDLSLARDGGVPTRDLEFTVVDFETTSLSPPGRVIEVGAVRMRGDGTVLAEMSTLVDPGPGVAPGATWVHRITREHLDGAPAMADVVGDLLALCEGSVLVAHNLAFEERFLAHELALLGISPPPLPGLCTLRAARAHLRLRGFQLGALIEALALPAVAIHAALDDARACGQLLLALLNPPHELRLAVPPRHHPLPAVPSSGRSRPRAAALRAGERGWLACLMDRLPVRGLHEPEPAGVAAYRDLLTAVLAEGRVTGPKAKALARQAGRAGMSRADLVRVHRAVLDEMAASRPDDTAASRPDDTAASRPDDRAAGCLGGPADERLRRAALALGLPDHLDAAGVGPVPEPLPVPALPRQGSAGDTPSERWLPSGTR</sequence>
<dbReference type="InterPro" id="IPR036397">
    <property type="entry name" value="RNaseH_sf"/>
</dbReference>
<dbReference type="SMART" id="SM00479">
    <property type="entry name" value="EXOIII"/>
    <property type="match status" value="1"/>
</dbReference>
<dbReference type="GO" id="GO:0008408">
    <property type="term" value="F:3'-5' exonuclease activity"/>
    <property type="evidence" value="ECO:0007669"/>
    <property type="project" value="TreeGrafter"/>
</dbReference>
<dbReference type="PANTHER" id="PTHR30231">
    <property type="entry name" value="DNA POLYMERASE III SUBUNIT EPSILON"/>
    <property type="match status" value="1"/>
</dbReference>
<organism evidence="6 7">
    <name type="scientific">Streptoalloteichus hindustanus</name>
    <dbReference type="NCBI Taxonomy" id="2017"/>
    <lineage>
        <taxon>Bacteria</taxon>
        <taxon>Bacillati</taxon>
        <taxon>Actinomycetota</taxon>
        <taxon>Actinomycetes</taxon>
        <taxon>Pseudonocardiales</taxon>
        <taxon>Pseudonocardiaceae</taxon>
        <taxon>Streptoalloteichus</taxon>
    </lineage>
</organism>
<feature type="region of interest" description="Disordered" evidence="4">
    <location>
        <begin position="292"/>
        <end position="323"/>
    </location>
</feature>
<name>A0A1M5LXW1_STRHI</name>
<dbReference type="EMBL" id="FQVN01000012">
    <property type="protein sequence ID" value="SHG69932.1"/>
    <property type="molecule type" value="Genomic_DNA"/>
</dbReference>
<evidence type="ECO:0000259" key="5">
    <source>
        <dbReference type="SMART" id="SM00479"/>
    </source>
</evidence>
<dbReference type="AlphaFoldDB" id="A0A1M5LXW1"/>
<evidence type="ECO:0000256" key="1">
    <source>
        <dbReference type="ARBA" id="ARBA00022722"/>
    </source>
</evidence>
<dbReference type="InterPro" id="IPR013520">
    <property type="entry name" value="Ribonucl_H"/>
</dbReference>
<dbReference type="InterPro" id="IPR012337">
    <property type="entry name" value="RNaseH-like_sf"/>
</dbReference>
<dbReference type="CDD" id="cd06127">
    <property type="entry name" value="DEDDh"/>
    <property type="match status" value="1"/>
</dbReference>
<feature type="compositionally biased region" description="Basic and acidic residues" evidence="4">
    <location>
        <begin position="296"/>
        <end position="317"/>
    </location>
</feature>
<dbReference type="Proteomes" id="UP000184501">
    <property type="component" value="Unassembled WGS sequence"/>
</dbReference>
<feature type="domain" description="Exonuclease" evidence="5">
    <location>
        <begin position="22"/>
        <end position="187"/>
    </location>
</feature>
<dbReference type="SUPFAM" id="SSF53098">
    <property type="entry name" value="Ribonuclease H-like"/>
    <property type="match status" value="1"/>
</dbReference>
<evidence type="ECO:0000313" key="6">
    <source>
        <dbReference type="EMBL" id="SHG69932.1"/>
    </source>
</evidence>
<accession>A0A1M5LXW1</accession>
<reference evidence="6 7" key="1">
    <citation type="submission" date="2016-11" db="EMBL/GenBank/DDBJ databases">
        <authorList>
            <person name="Jaros S."/>
            <person name="Januszkiewicz K."/>
            <person name="Wedrychowicz H."/>
        </authorList>
    </citation>
    <scope>NUCLEOTIDE SEQUENCE [LARGE SCALE GENOMIC DNA]</scope>
    <source>
        <strain evidence="6 7">DSM 44523</strain>
    </source>
</reference>
<dbReference type="FunFam" id="3.30.420.10:FF:000045">
    <property type="entry name" value="3'-5' exonuclease DinG"/>
    <property type="match status" value="1"/>
</dbReference>
<evidence type="ECO:0000256" key="3">
    <source>
        <dbReference type="ARBA" id="ARBA00022839"/>
    </source>
</evidence>
<dbReference type="OrthoDB" id="190275at2"/>
<evidence type="ECO:0000313" key="7">
    <source>
        <dbReference type="Proteomes" id="UP000184501"/>
    </source>
</evidence>
<dbReference type="GO" id="GO:0003676">
    <property type="term" value="F:nucleic acid binding"/>
    <property type="evidence" value="ECO:0007669"/>
    <property type="project" value="InterPro"/>
</dbReference>
<keyword evidence="2" id="KW-0378">Hydrolase</keyword>
<dbReference type="Pfam" id="PF00929">
    <property type="entry name" value="RNase_T"/>
    <property type="match status" value="1"/>
</dbReference>
<keyword evidence="1" id="KW-0540">Nuclease</keyword>
<evidence type="ECO:0000256" key="4">
    <source>
        <dbReference type="SAM" id="MobiDB-lite"/>
    </source>
</evidence>
<dbReference type="Gene3D" id="3.30.420.10">
    <property type="entry name" value="Ribonuclease H-like superfamily/Ribonuclease H"/>
    <property type="match status" value="1"/>
</dbReference>
<keyword evidence="7" id="KW-1185">Reference proteome</keyword>
<dbReference type="RefSeq" id="WP_073488929.1">
    <property type="nucleotide sequence ID" value="NZ_FQVN01000012.1"/>
</dbReference>
<dbReference type="PANTHER" id="PTHR30231:SF4">
    <property type="entry name" value="PROTEIN NEN2"/>
    <property type="match status" value="1"/>
</dbReference>
<feature type="region of interest" description="Disordered" evidence="4">
    <location>
        <begin position="341"/>
        <end position="379"/>
    </location>
</feature>
<dbReference type="STRING" id="2017.SAMN05444320_112103"/>
<evidence type="ECO:0000256" key="2">
    <source>
        <dbReference type="ARBA" id="ARBA00022801"/>
    </source>
</evidence>